<evidence type="ECO:0008006" key="4">
    <source>
        <dbReference type="Google" id="ProtNLM"/>
    </source>
</evidence>
<dbReference type="OrthoDB" id="127395at2"/>
<evidence type="ECO:0000313" key="3">
    <source>
        <dbReference type="Proteomes" id="UP000011058"/>
    </source>
</evidence>
<dbReference type="HOGENOM" id="CLU_024197_0_0_10"/>
<name>I0KDV0_9BACT</name>
<protein>
    <recommendedName>
        <fullName evidence="4">Glycoside hydrolase family 65</fullName>
    </recommendedName>
</protein>
<keyword evidence="1" id="KW-0732">Signal</keyword>
<accession>I0KDV0</accession>
<dbReference type="EMBL" id="HE796683">
    <property type="protein sequence ID" value="CCH02303.1"/>
    <property type="molecule type" value="Genomic_DNA"/>
</dbReference>
<keyword evidence="3" id="KW-1185">Reference proteome</keyword>
<feature type="signal peptide" evidence="1">
    <location>
        <begin position="1"/>
        <end position="19"/>
    </location>
</feature>
<dbReference type="InterPro" id="IPR012341">
    <property type="entry name" value="6hp_glycosidase-like_sf"/>
</dbReference>
<dbReference type="GO" id="GO:0004553">
    <property type="term" value="F:hydrolase activity, hydrolyzing O-glycosyl compounds"/>
    <property type="evidence" value="ECO:0007669"/>
    <property type="project" value="TreeGrafter"/>
</dbReference>
<feature type="chain" id="PRO_5003630516" description="Glycoside hydrolase family 65" evidence="1">
    <location>
        <begin position="20"/>
        <end position="712"/>
    </location>
</feature>
<dbReference type="PANTHER" id="PTHR11051:SF8">
    <property type="entry name" value="PROTEIN-GLUCOSYLGALACTOSYLHYDROXYLYSINE GLUCOSIDASE"/>
    <property type="match status" value="1"/>
</dbReference>
<dbReference type="SUPFAM" id="SSF48208">
    <property type="entry name" value="Six-hairpin glycosidases"/>
    <property type="match status" value="1"/>
</dbReference>
<dbReference type="InterPro" id="IPR008928">
    <property type="entry name" value="6-hairpin_glycosidase_sf"/>
</dbReference>
<dbReference type="Proteomes" id="UP000011058">
    <property type="component" value="Chromosome"/>
</dbReference>
<gene>
    <name evidence="2" type="ORF">FAES_4304</name>
</gene>
<dbReference type="RefSeq" id="WP_015333402.1">
    <property type="nucleotide sequence ID" value="NC_020054.1"/>
</dbReference>
<evidence type="ECO:0000256" key="1">
    <source>
        <dbReference type="SAM" id="SignalP"/>
    </source>
</evidence>
<sequence>MHRLPLTFLLTLCALVSLAQSRATPIDRQAVVNRHRVVLTRPDTLGSLTVGNGRFAFTVDATGLQSFPEAYAHGIPLGTQSDWGWHRFPNTGQYRFDECLKPYSFNGNDRPYAVQGREPGRAQGAADYFRQNPHRLQLGNVGLVILKRDGKPAQLADLQQVRQQLDVWTGEISSSFVVEGSPISVTTCAHASQDVVAVRVVSTLLRAKRIQVRVRFPYPTNAFSDMGVNYTHAADHQTQLTLPTLNSARFSRQLDADSYVVTARWLGAVTLRNNAPHDYTLTPGGGEAFGISVQFSPKAVANVPDFTAVAQSSRAGWRAFWLSGGAVDLSGSTDPRAHELERRVVLSQYLTRVQCACTSPPQETGLTYNSWFGKPHMEMYWWHAAHYALWGRTELLENSMGWYDRALPTARAIATRQGYAGVRWPKMTDPEGGETASSVGSFLIWQQPHPIYLAELIYRNKPDRAVLQRYRDILFATADFMASFAHLNPATGGYDLGKGVIPAQECFDPVQTVNPPYELAYWRWGLQTAQRWRQRLGLPPNPDWQRVIDGLAPLAQQDGLYKAAENVTDSYGPNSAYTIDHPAVLAAMSTLPPNGVVDPAVMQRTYDRVEQVWHWNHTWGWDFPLVAMTAARLGRPDNAIDALLRNVTTNTYLINGHNYQTPRLTLYLPGNGGLLAAMALLCAGYDGNQTPTPGFPKDGRWQVRWEGLHPMP</sequence>
<reference evidence="2 3" key="1">
    <citation type="journal article" date="2012" name="J. Bacteriol.">
        <title>Genome Sequence of Fibrella aestuarina BUZ 2T, a Filamentous Marine Bacterium.</title>
        <authorList>
            <person name="Filippini M."/>
            <person name="Qi W."/>
            <person name="Blom J."/>
            <person name="Goesmann A."/>
            <person name="Smits T.H."/>
            <person name="Bagheri H.C."/>
        </authorList>
    </citation>
    <scope>NUCLEOTIDE SEQUENCE [LARGE SCALE GENOMIC DNA]</scope>
    <source>
        <strain evidence="3">BUZ 2T</strain>
    </source>
</reference>
<dbReference type="AlphaFoldDB" id="I0KDV0"/>
<dbReference type="PANTHER" id="PTHR11051">
    <property type="entry name" value="GLYCOSYL HYDROLASE-RELATED"/>
    <property type="match status" value="1"/>
</dbReference>
<dbReference type="GO" id="GO:0005975">
    <property type="term" value="P:carbohydrate metabolic process"/>
    <property type="evidence" value="ECO:0007669"/>
    <property type="project" value="InterPro"/>
</dbReference>
<dbReference type="Gene3D" id="1.50.10.10">
    <property type="match status" value="1"/>
</dbReference>
<dbReference type="PATRIC" id="fig|1166018.3.peg.1261"/>
<evidence type="ECO:0000313" key="2">
    <source>
        <dbReference type="EMBL" id="CCH02303.1"/>
    </source>
</evidence>
<dbReference type="eggNOG" id="COG1554">
    <property type="taxonomic scope" value="Bacteria"/>
</dbReference>
<dbReference type="KEGG" id="fae:FAES_4304"/>
<organism evidence="2 3">
    <name type="scientific">Fibrella aestuarina BUZ 2</name>
    <dbReference type="NCBI Taxonomy" id="1166018"/>
    <lineage>
        <taxon>Bacteria</taxon>
        <taxon>Pseudomonadati</taxon>
        <taxon>Bacteroidota</taxon>
        <taxon>Cytophagia</taxon>
        <taxon>Cytophagales</taxon>
        <taxon>Spirosomataceae</taxon>
        <taxon>Fibrella</taxon>
    </lineage>
</organism>
<dbReference type="STRING" id="1166018.FAES_4304"/>
<proteinExistence type="predicted"/>